<proteinExistence type="predicted"/>
<accession>A0A420ZBP1</accession>
<sequence>MEKIINLTKEAIDELNNGNYIIIRWDDNLLLKVEKYTLEEQIRDELFGDEPEVVFIPHCQPPKADK</sequence>
<dbReference type="EMBL" id="QMNG01000057">
    <property type="protein sequence ID" value="RLC36423.1"/>
    <property type="molecule type" value="Genomic_DNA"/>
</dbReference>
<organism evidence="1 2">
    <name type="scientific">candidate division Kazan bacterium</name>
    <dbReference type="NCBI Taxonomy" id="2202143"/>
    <lineage>
        <taxon>Bacteria</taxon>
        <taxon>Bacteria division Kazan-3B-28</taxon>
    </lineage>
</organism>
<comment type="caution">
    <text evidence="1">The sequence shown here is derived from an EMBL/GenBank/DDBJ whole genome shotgun (WGS) entry which is preliminary data.</text>
</comment>
<dbReference type="Proteomes" id="UP000281261">
    <property type="component" value="Unassembled WGS sequence"/>
</dbReference>
<protein>
    <submittedName>
        <fullName evidence="1">Uncharacterized protein</fullName>
    </submittedName>
</protein>
<dbReference type="AlphaFoldDB" id="A0A420ZBP1"/>
<evidence type="ECO:0000313" key="1">
    <source>
        <dbReference type="EMBL" id="RLC36423.1"/>
    </source>
</evidence>
<gene>
    <name evidence="1" type="ORF">DRH29_04600</name>
</gene>
<name>A0A420ZBP1_UNCK3</name>
<evidence type="ECO:0000313" key="2">
    <source>
        <dbReference type="Proteomes" id="UP000281261"/>
    </source>
</evidence>
<reference evidence="1 2" key="1">
    <citation type="submission" date="2018-06" db="EMBL/GenBank/DDBJ databases">
        <title>Extensive metabolic versatility and redundancy in microbially diverse, dynamic hydrothermal sediments.</title>
        <authorList>
            <person name="Dombrowski N."/>
            <person name="Teske A."/>
            <person name="Baker B.J."/>
        </authorList>
    </citation>
    <scope>NUCLEOTIDE SEQUENCE [LARGE SCALE GENOMIC DNA]</scope>
    <source>
        <strain evidence="1">B79_G16</strain>
    </source>
</reference>